<proteinExistence type="predicted"/>
<reference evidence="2" key="1">
    <citation type="submission" date="2015-04" db="UniProtKB">
        <authorList>
            <consortium name="EnsemblPlants"/>
        </authorList>
    </citation>
    <scope>IDENTIFICATION</scope>
</reference>
<dbReference type="EnsemblPlants" id="OMERI03G07750.2">
    <property type="protein sequence ID" value="OMERI03G07750.2"/>
    <property type="gene ID" value="OMERI03G07750"/>
</dbReference>
<dbReference type="STRING" id="40149.A0A0E0CX18"/>
<evidence type="ECO:0000256" key="1">
    <source>
        <dbReference type="SAM" id="MobiDB-lite"/>
    </source>
</evidence>
<feature type="region of interest" description="Disordered" evidence="1">
    <location>
        <begin position="10"/>
        <end position="34"/>
    </location>
</feature>
<dbReference type="PANTHER" id="PTHR36730:SF1">
    <property type="entry name" value="CATHEPSIN PROPEPTIDE INHIBITOR DOMAIN-CONTAINING PROTEIN"/>
    <property type="match status" value="1"/>
</dbReference>
<dbReference type="AlphaFoldDB" id="A0A0E0CX18"/>
<evidence type="ECO:0000313" key="3">
    <source>
        <dbReference type="Proteomes" id="UP000008021"/>
    </source>
</evidence>
<dbReference type="PANTHER" id="PTHR36730">
    <property type="entry name" value="OS03G0210700 PROTEIN"/>
    <property type="match status" value="1"/>
</dbReference>
<protein>
    <submittedName>
        <fullName evidence="2">Uncharacterized protein</fullName>
    </submittedName>
</protein>
<accession>A0A0E0CX18</accession>
<sequence>MLGLRGLVAAPPATAPPHRGRCSAAPATTSAPEKTVGHVGRLPLAIVPAAAASLSLVLWSSPVHAGIMSGFKGMESVPGPDLPRVEFLEKWNAENQKKYAEFDSRFKSSQVLKDLLEKSKQNKLKNEREIQDKYCLRGAEWGVGDCSTEGMSDQEKEDFIAELKKRTGQENQKVGAADIR</sequence>
<dbReference type="Gramene" id="OMERI03G07750.2">
    <property type="protein sequence ID" value="OMERI03G07750.2"/>
    <property type="gene ID" value="OMERI03G07750"/>
</dbReference>
<keyword evidence="3" id="KW-1185">Reference proteome</keyword>
<reference evidence="2" key="2">
    <citation type="submission" date="2018-05" db="EMBL/GenBank/DDBJ databases">
        <title>OmerRS3 (Oryza meridionalis Reference Sequence Version 3).</title>
        <authorList>
            <person name="Zhang J."/>
            <person name="Kudrna D."/>
            <person name="Lee S."/>
            <person name="Talag J."/>
            <person name="Welchert J."/>
            <person name="Wing R.A."/>
        </authorList>
    </citation>
    <scope>NUCLEOTIDE SEQUENCE [LARGE SCALE GENOMIC DNA]</scope>
    <source>
        <strain evidence="2">cv. OR44</strain>
    </source>
</reference>
<dbReference type="Proteomes" id="UP000008021">
    <property type="component" value="Chromosome 3"/>
</dbReference>
<evidence type="ECO:0000313" key="2">
    <source>
        <dbReference type="EnsemblPlants" id="OMERI03G07750.2"/>
    </source>
</evidence>
<organism evidence="2">
    <name type="scientific">Oryza meridionalis</name>
    <dbReference type="NCBI Taxonomy" id="40149"/>
    <lineage>
        <taxon>Eukaryota</taxon>
        <taxon>Viridiplantae</taxon>
        <taxon>Streptophyta</taxon>
        <taxon>Embryophyta</taxon>
        <taxon>Tracheophyta</taxon>
        <taxon>Spermatophyta</taxon>
        <taxon>Magnoliopsida</taxon>
        <taxon>Liliopsida</taxon>
        <taxon>Poales</taxon>
        <taxon>Poaceae</taxon>
        <taxon>BOP clade</taxon>
        <taxon>Oryzoideae</taxon>
        <taxon>Oryzeae</taxon>
        <taxon>Oryzinae</taxon>
        <taxon>Oryza</taxon>
    </lineage>
</organism>
<name>A0A0E0CX18_9ORYZ</name>